<evidence type="ECO:0000256" key="2">
    <source>
        <dbReference type="ARBA" id="ARBA00022692"/>
    </source>
</evidence>
<dbReference type="AlphaFoldDB" id="A0A645ACI2"/>
<evidence type="ECO:0000313" key="7">
    <source>
        <dbReference type="EMBL" id="MPM50915.1"/>
    </source>
</evidence>
<keyword evidence="3 5" id="KW-1133">Transmembrane helix</keyword>
<dbReference type="InterPro" id="IPR051784">
    <property type="entry name" value="Nod_factor_ABC_transporter"/>
</dbReference>
<feature type="transmembrane region" description="Helical" evidence="5">
    <location>
        <begin position="165"/>
        <end position="190"/>
    </location>
</feature>
<evidence type="ECO:0000256" key="1">
    <source>
        <dbReference type="ARBA" id="ARBA00004141"/>
    </source>
</evidence>
<dbReference type="EMBL" id="VSSQ01013181">
    <property type="protein sequence ID" value="MPM50915.1"/>
    <property type="molecule type" value="Genomic_DNA"/>
</dbReference>
<sequence>MTALLSNIALQWKLNLRDKEILTVYYIVPLVFYLFMSGIFKTIMPGMDQTIIPTMCVFGATMGAMLGSPAPLIAVFATDIKKSYLVGGVPLYSALIVNFVSAFIHIFIMSCIIVFTAPIFFNATLPTNLTFWIGLILFIFASLSISSIFGLYVKDSSKASMLGQCIFLPTVMLSGIMIPSSMLPSIFTTFAKILPGTWGFELMTSNELTMQPILFLVVISIAGLIICFGKTLKSN</sequence>
<feature type="transmembrane region" description="Helical" evidence="5">
    <location>
        <begin position="129"/>
        <end position="153"/>
    </location>
</feature>
<evidence type="ECO:0000256" key="5">
    <source>
        <dbReference type="SAM" id="Phobius"/>
    </source>
</evidence>
<comment type="subcellular location">
    <subcellularLocation>
        <location evidence="1">Membrane</location>
        <topology evidence="1">Multi-pass membrane protein</topology>
    </subcellularLocation>
</comment>
<keyword evidence="4 5" id="KW-0472">Membrane</keyword>
<feature type="transmembrane region" description="Helical" evidence="5">
    <location>
        <begin position="89"/>
        <end position="117"/>
    </location>
</feature>
<accession>A0A645ACI2</accession>
<reference evidence="7" key="1">
    <citation type="submission" date="2019-08" db="EMBL/GenBank/DDBJ databases">
        <authorList>
            <person name="Kucharzyk K."/>
            <person name="Murdoch R.W."/>
            <person name="Higgins S."/>
            <person name="Loffler F."/>
        </authorList>
    </citation>
    <scope>NUCLEOTIDE SEQUENCE</scope>
</reference>
<feature type="domain" description="ABC-2 type transporter transmembrane" evidence="6">
    <location>
        <begin position="6"/>
        <end position="208"/>
    </location>
</feature>
<dbReference type="GO" id="GO:0016020">
    <property type="term" value="C:membrane"/>
    <property type="evidence" value="ECO:0007669"/>
    <property type="project" value="UniProtKB-SubCell"/>
</dbReference>
<dbReference type="GO" id="GO:0140359">
    <property type="term" value="F:ABC-type transporter activity"/>
    <property type="evidence" value="ECO:0007669"/>
    <property type="project" value="InterPro"/>
</dbReference>
<gene>
    <name evidence="7" type="ORF">SDC9_97661</name>
</gene>
<evidence type="ECO:0000256" key="4">
    <source>
        <dbReference type="ARBA" id="ARBA00023136"/>
    </source>
</evidence>
<dbReference type="PANTHER" id="PTHR43229:SF6">
    <property type="entry name" value="ABC-TYPE MULTIDRUG TRANSPORT SYSTEM, PERMEASE COMPONENT"/>
    <property type="match status" value="1"/>
</dbReference>
<protein>
    <recommendedName>
        <fullName evidence="6">ABC-2 type transporter transmembrane domain-containing protein</fullName>
    </recommendedName>
</protein>
<keyword evidence="2 5" id="KW-0812">Transmembrane</keyword>
<dbReference type="Pfam" id="PF01061">
    <property type="entry name" value="ABC2_membrane"/>
    <property type="match status" value="1"/>
</dbReference>
<evidence type="ECO:0000256" key="3">
    <source>
        <dbReference type="ARBA" id="ARBA00022989"/>
    </source>
</evidence>
<dbReference type="InterPro" id="IPR013525">
    <property type="entry name" value="ABC2_TM"/>
</dbReference>
<evidence type="ECO:0000259" key="6">
    <source>
        <dbReference type="Pfam" id="PF01061"/>
    </source>
</evidence>
<dbReference type="PANTHER" id="PTHR43229">
    <property type="entry name" value="NODULATION PROTEIN J"/>
    <property type="match status" value="1"/>
</dbReference>
<feature type="transmembrane region" description="Helical" evidence="5">
    <location>
        <begin position="21"/>
        <end position="40"/>
    </location>
</feature>
<comment type="caution">
    <text evidence="7">The sequence shown here is derived from an EMBL/GenBank/DDBJ whole genome shotgun (WGS) entry which is preliminary data.</text>
</comment>
<organism evidence="7">
    <name type="scientific">bioreactor metagenome</name>
    <dbReference type="NCBI Taxonomy" id="1076179"/>
    <lineage>
        <taxon>unclassified sequences</taxon>
        <taxon>metagenomes</taxon>
        <taxon>ecological metagenomes</taxon>
    </lineage>
</organism>
<feature type="transmembrane region" description="Helical" evidence="5">
    <location>
        <begin position="210"/>
        <end position="229"/>
    </location>
</feature>
<proteinExistence type="predicted"/>
<name>A0A645ACI2_9ZZZZ</name>
<feature type="transmembrane region" description="Helical" evidence="5">
    <location>
        <begin position="52"/>
        <end position="77"/>
    </location>
</feature>